<proteinExistence type="predicted"/>
<organism evidence="2 3">
    <name type="scientific">Caerostris extrusa</name>
    <name type="common">Bark spider</name>
    <name type="synonym">Caerostris bankana</name>
    <dbReference type="NCBI Taxonomy" id="172846"/>
    <lineage>
        <taxon>Eukaryota</taxon>
        <taxon>Metazoa</taxon>
        <taxon>Ecdysozoa</taxon>
        <taxon>Arthropoda</taxon>
        <taxon>Chelicerata</taxon>
        <taxon>Arachnida</taxon>
        <taxon>Araneae</taxon>
        <taxon>Araneomorphae</taxon>
        <taxon>Entelegynae</taxon>
        <taxon>Araneoidea</taxon>
        <taxon>Araneidae</taxon>
        <taxon>Caerostris</taxon>
    </lineage>
</organism>
<feature type="region of interest" description="Disordered" evidence="1">
    <location>
        <begin position="1"/>
        <end position="34"/>
    </location>
</feature>
<gene>
    <name evidence="2" type="primary">AVEN_78903_1</name>
    <name evidence="2" type="ORF">CEXT_743931</name>
</gene>
<comment type="caution">
    <text evidence="2">The sequence shown here is derived from an EMBL/GenBank/DDBJ whole genome shotgun (WGS) entry which is preliminary data.</text>
</comment>
<dbReference type="Proteomes" id="UP001054945">
    <property type="component" value="Unassembled WGS sequence"/>
</dbReference>
<name>A0AAV4PIH8_CAEEX</name>
<keyword evidence="3" id="KW-1185">Reference proteome</keyword>
<dbReference type="EMBL" id="BPLR01004612">
    <property type="protein sequence ID" value="GIX96158.1"/>
    <property type="molecule type" value="Genomic_DNA"/>
</dbReference>
<dbReference type="AlphaFoldDB" id="A0AAV4PIH8"/>
<accession>A0AAV4PIH8</accession>
<evidence type="ECO:0000313" key="3">
    <source>
        <dbReference type="Proteomes" id="UP001054945"/>
    </source>
</evidence>
<protein>
    <submittedName>
        <fullName evidence="2">Helitron_like_N domain-containing protein</fullName>
    </submittedName>
</protein>
<evidence type="ECO:0000313" key="2">
    <source>
        <dbReference type="EMBL" id="GIX96158.1"/>
    </source>
</evidence>
<sequence length="141" mass="16183">MPARRKAANLGFRTKKSASMQNIKAHRRDEQIQQDNADVLVSMARFRESQSQEARDERNRRRKLEQRQARRYYEPHVEYYAHSKVDIGTMGKESPHCHALKFKNEAAGLCCASGKVQLPQIKTPPEPLHGLLISTNPDSIM</sequence>
<reference evidence="2 3" key="1">
    <citation type="submission" date="2021-06" db="EMBL/GenBank/DDBJ databases">
        <title>Caerostris extrusa draft genome.</title>
        <authorList>
            <person name="Kono N."/>
            <person name="Arakawa K."/>
        </authorList>
    </citation>
    <scope>NUCLEOTIDE SEQUENCE [LARGE SCALE GENOMIC DNA]</scope>
</reference>
<feature type="region of interest" description="Disordered" evidence="1">
    <location>
        <begin position="46"/>
        <end position="69"/>
    </location>
</feature>
<evidence type="ECO:0000256" key="1">
    <source>
        <dbReference type="SAM" id="MobiDB-lite"/>
    </source>
</evidence>